<proteinExistence type="predicted"/>
<protein>
    <submittedName>
        <fullName evidence="1">Uncharacterized protein</fullName>
    </submittedName>
</protein>
<dbReference type="AlphaFoldDB" id="A0A6N2XYS1"/>
<dbReference type="EMBL" id="CACRTL010000008">
    <property type="protein sequence ID" value="VYT59634.1"/>
    <property type="molecule type" value="Genomic_DNA"/>
</dbReference>
<organism evidence="1">
    <name type="scientific">Thomasclavelia ramosa</name>
    <dbReference type="NCBI Taxonomy" id="1547"/>
    <lineage>
        <taxon>Bacteria</taxon>
        <taxon>Bacillati</taxon>
        <taxon>Bacillota</taxon>
        <taxon>Erysipelotrichia</taxon>
        <taxon>Erysipelotrichales</taxon>
        <taxon>Coprobacillaceae</taxon>
        <taxon>Thomasclavelia</taxon>
    </lineage>
</organism>
<gene>
    <name evidence="1" type="ORF">CRLFYP8_01158</name>
</gene>
<sequence>MSGSNSSSPNIDINKLSYDLALVYAKAKFENDLINKSIPRDPSVPDFLSDTEYLMSLFSEAFNEYSNFDIEYFKENFPDCF</sequence>
<reference evidence="1" key="1">
    <citation type="submission" date="2019-11" db="EMBL/GenBank/DDBJ databases">
        <authorList>
            <person name="Feng L."/>
        </authorList>
    </citation>
    <scope>NUCLEOTIDE SEQUENCE</scope>
    <source>
        <strain evidence="1">CramosumLFYP8</strain>
    </source>
</reference>
<dbReference type="RefSeq" id="WP_134583122.1">
    <property type="nucleotide sequence ID" value="NZ_CAACVM010000019.1"/>
</dbReference>
<name>A0A6N2XYS1_9FIRM</name>
<evidence type="ECO:0000313" key="1">
    <source>
        <dbReference type="EMBL" id="VYT59634.1"/>
    </source>
</evidence>
<accession>A0A6N2XYS1</accession>